<dbReference type="Gene3D" id="1.20.1050.10">
    <property type="match status" value="1"/>
</dbReference>
<organism evidence="2 3">
    <name type="scientific">Dokdonella fugitiva</name>
    <dbReference type="NCBI Taxonomy" id="328517"/>
    <lineage>
        <taxon>Bacteria</taxon>
        <taxon>Pseudomonadati</taxon>
        <taxon>Pseudomonadota</taxon>
        <taxon>Gammaproteobacteria</taxon>
        <taxon>Lysobacterales</taxon>
        <taxon>Rhodanobacteraceae</taxon>
        <taxon>Dokdonella</taxon>
    </lineage>
</organism>
<sequence>MMKLLCQSHSPYARKVLVAAHELGLAGELDVVHHETSPLLANDAVFACNPLGKVPVLVLDDGFVLFDSDVICAWLDDLHGGARLVPADAPRRWRALRLQALAQGIADAGIAVRWETERRPPGLRWDELRDGHLRKIAAACDLLERELDDGGDAPDIGAIAIATALSWIDFRGVYAFRDGRPRLAAWYARVDARPSMRATTLSGDTQDG</sequence>
<dbReference type="PANTHER" id="PTHR43968:SF6">
    <property type="entry name" value="GLUTATHIONE S-TRANSFERASE OMEGA"/>
    <property type="match status" value="1"/>
</dbReference>
<proteinExistence type="predicted"/>
<gene>
    <name evidence="2" type="ORF">EV148_107203</name>
</gene>
<dbReference type="Pfam" id="PF13409">
    <property type="entry name" value="GST_N_2"/>
    <property type="match status" value="1"/>
</dbReference>
<dbReference type="CDD" id="cd03205">
    <property type="entry name" value="GST_C_6"/>
    <property type="match status" value="1"/>
</dbReference>
<accession>A0A4R2I8S3</accession>
<reference evidence="2 3" key="1">
    <citation type="journal article" date="2015" name="Stand. Genomic Sci.">
        <title>Genomic Encyclopedia of Bacterial and Archaeal Type Strains, Phase III: the genomes of soil and plant-associated and newly described type strains.</title>
        <authorList>
            <person name="Whitman W.B."/>
            <person name="Woyke T."/>
            <person name="Klenk H.P."/>
            <person name="Zhou Y."/>
            <person name="Lilburn T.G."/>
            <person name="Beck B.J."/>
            <person name="De Vos P."/>
            <person name="Vandamme P."/>
            <person name="Eisen J.A."/>
            <person name="Garrity G."/>
            <person name="Hugenholtz P."/>
            <person name="Kyrpides N.C."/>
        </authorList>
    </citation>
    <scope>NUCLEOTIDE SEQUENCE [LARGE SCALE GENOMIC DNA]</scope>
    <source>
        <strain evidence="2 3">A3</strain>
    </source>
</reference>
<dbReference type="Gene3D" id="3.40.30.10">
    <property type="entry name" value="Glutaredoxin"/>
    <property type="match status" value="1"/>
</dbReference>
<dbReference type="CDD" id="cd03049">
    <property type="entry name" value="GST_N_3"/>
    <property type="match status" value="1"/>
</dbReference>
<protein>
    <submittedName>
        <fullName evidence="2">Glutathione S-transferase</fullName>
    </submittedName>
</protein>
<dbReference type="InterPro" id="IPR036249">
    <property type="entry name" value="Thioredoxin-like_sf"/>
</dbReference>
<dbReference type="PROSITE" id="PS50404">
    <property type="entry name" value="GST_NTER"/>
    <property type="match status" value="1"/>
</dbReference>
<keyword evidence="2" id="KW-0808">Transferase</keyword>
<dbReference type="GO" id="GO:0005737">
    <property type="term" value="C:cytoplasm"/>
    <property type="evidence" value="ECO:0007669"/>
    <property type="project" value="TreeGrafter"/>
</dbReference>
<dbReference type="EMBL" id="SLWQ01000007">
    <property type="protein sequence ID" value="TCO38915.1"/>
    <property type="molecule type" value="Genomic_DNA"/>
</dbReference>
<evidence type="ECO:0000259" key="1">
    <source>
        <dbReference type="PROSITE" id="PS50404"/>
    </source>
</evidence>
<dbReference type="Proteomes" id="UP000294862">
    <property type="component" value="Unassembled WGS sequence"/>
</dbReference>
<dbReference type="InterPro" id="IPR036282">
    <property type="entry name" value="Glutathione-S-Trfase_C_sf"/>
</dbReference>
<dbReference type="AlphaFoldDB" id="A0A4R2I8S3"/>
<dbReference type="SUPFAM" id="SSF47616">
    <property type="entry name" value="GST C-terminal domain-like"/>
    <property type="match status" value="1"/>
</dbReference>
<dbReference type="PANTHER" id="PTHR43968">
    <property type="match status" value="1"/>
</dbReference>
<comment type="caution">
    <text evidence="2">The sequence shown here is derived from an EMBL/GenBank/DDBJ whole genome shotgun (WGS) entry which is preliminary data.</text>
</comment>
<dbReference type="InterPro" id="IPR004045">
    <property type="entry name" value="Glutathione_S-Trfase_N"/>
</dbReference>
<dbReference type="Pfam" id="PF13410">
    <property type="entry name" value="GST_C_2"/>
    <property type="match status" value="1"/>
</dbReference>
<evidence type="ECO:0000313" key="3">
    <source>
        <dbReference type="Proteomes" id="UP000294862"/>
    </source>
</evidence>
<evidence type="ECO:0000313" key="2">
    <source>
        <dbReference type="EMBL" id="TCO38915.1"/>
    </source>
</evidence>
<keyword evidence="3" id="KW-1185">Reference proteome</keyword>
<dbReference type="GO" id="GO:0016740">
    <property type="term" value="F:transferase activity"/>
    <property type="evidence" value="ECO:0007669"/>
    <property type="project" value="UniProtKB-KW"/>
</dbReference>
<dbReference type="SUPFAM" id="SSF52833">
    <property type="entry name" value="Thioredoxin-like"/>
    <property type="match status" value="1"/>
</dbReference>
<name>A0A4R2I8S3_9GAMM</name>
<dbReference type="InterPro" id="IPR050983">
    <property type="entry name" value="GST_Omega/HSP26"/>
</dbReference>
<dbReference type="RefSeq" id="WP_241988091.1">
    <property type="nucleotide sequence ID" value="NZ_JACGXM010000006.1"/>
</dbReference>
<feature type="domain" description="GST N-terminal" evidence="1">
    <location>
        <begin position="1"/>
        <end position="83"/>
    </location>
</feature>